<evidence type="ECO:0000313" key="5">
    <source>
        <dbReference type="Proteomes" id="UP000235649"/>
    </source>
</evidence>
<keyword evidence="5" id="KW-1185">Reference proteome</keyword>
<dbReference type="AlphaFoldDB" id="A0A2N7AT33"/>
<dbReference type="Pfam" id="PF06030">
    <property type="entry name" value="WxLIP_PGBD"/>
    <property type="match status" value="1"/>
</dbReference>
<dbReference type="InterPro" id="IPR010317">
    <property type="entry name" value="WxLIP_PGBD"/>
</dbReference>
<feature type="transmembrane region" description="Helical" evidence="1">
    <location>
        <begin position="327"/>
        <end position="348"/>
    </location>
</feature>
<keyword evidence="1" id="KW-0472">Membrane</keyword>
<gene>
    <name evidence="4" type="ORF">CBP76_09085</name>
</gene>
<protein>
    <submittedName>
        <fullName evidence="4">Uncharacterized protein</fullName>
    </submittedName>
</protein>
<keyword evidence="1" id="KW-0812">Transmembrane</keyword>
<accession>A0A2N7AT33</accession>
<proteinExistence type="predicted"/>
<evidence type="ECO:0000256" key="1">
    <source>
        <dbReference type="SAM" id="Phobius"/>
    </source>
</evidence>
<dbReference type="InterPro" id="IPR021759">
    <property type="entry name" value="WxLIP_HBD"/>
</dbReference>
<keyword evidence="1" id="KW-1133">Transmembrane helix</keyword>
<evidence type="ECO:0000313" key="4">
    <source>
        <dbReference type="EMBL" id="PMD68844.1"/>
    </source>
</evidence>
<dbReference type="Pfam" id="PF11797">
    <property type="entry name" value="WxLIP_HBD"/>
    <property type="match status" value="1"/>
</dbReference>
<reference evidence="4 5" key="1">
    <citation type="submission" date="2017-05" db="EMBL/GenBank/DDBJ databases">
        <title>Lactobacillus nurukis nov., sp. nov., isolated from nuruk.</title>
        <authorList>
            <person name="Kim S.-J."/>
        </authorList>
    </citation>
    <scope>NUCLEOTIDE SEQUENCE [LARGE SCALE GENOMIC DNA]</scope>
    <source>
        <strain evidence="4 5">SYF10-1a</strain>
    </source>
</reference>
<organism evidence="4 5">
    <name type="scientific">Companilactobacillus nuruki</name>
    <dbReference type="NCBI Taxonomy" id="1993540"/>
    <lineage>
        <taxon>Bacteria</taxon>
        <taxon>Bacillati</taxon>
        <taxon>Bacillota</taxon>
        <taxon>Bacilli</taxon>
        <taxon>Lactobacillales</taxon>
        <taxon>Lactobacillaceae</taxon>
        <taxon>Companilactobacillus</taxon>
    </lineage>
</organism>
<name>A0A2N7AT33_9LACO</name>
<sequence length="368" mass="40002">MDMEDVCIMRKKRISVLLTLSFILAFFLLSAGSLNVKAATSGDYSLKVGGSNTDNLNIDNGNYFITGNAGQSVDLKLLVINSASNTRRFKFSVTTAFTDDNGALSYNKLKVSDPSLKIQTRGLASPKDAVFSVPGNKTATLTFSMKVPEQKFNGILMGGVTVAPYKEKAKGTVSNNGTLIKNKFSYSIPIQIRQSGNETVQPSYSIRTVKPGLTNTADGRKQGVQANIHNSTNSYAGTLSAHAVVTKKSDKSFKIVKDGSADIAPTTNYNMAIPWGKKTLQAGNYHLKVTYKTRGGLKSWVLNKDFTITNNDAAKYNKLAGVKPNYLWLYILLGILALAIILGLGIYLGKKNNKGNNNSDNSSRKRRR</sequence>
<dbReference type="OrthoDB" id="2148359at2"/>
<evidence type="ECO:0000259" key="3">
    <source>
        <dbReference type="Pfam" id="PF11797"/>
    </source>
</evidence>
<feature type="domain" description="WxL Interacting Protein peptidoglycan binding" evidence="2">
    <location>
        <begin position="65"/>
        <end position="162"/>
    </location>
</feature>
<evidence type="ECO:0000259" key="2">
    <source>
        <dbReference type="Pfam" id="PF06030"/>
    </source>
</evidence>
<feature type="domain" description="WxL Interacting Protein host binding" evidence="3">
    <location>
        <begin position="176"/>
        <end position="318"/>
    </location>
</feature>
<comment type="caution">
    <text evidence="4">The sequence shown here is derived from an EMBL/GenBank/DDBJ whole genome shotgun (WGS) entry which is preliminary data.</text>
</comment>
<dbReference type="Proteomes" id="UP000235649">
    <property type="component" value="Unassembled WGS sequence"/>
</dbReference>
<dbReference type="EMBL" id="NIPR01000034">
    <property type="protein sequence ID" value="PMD68844.1"/>
    <property type="molecule type" value="Genomic_DNA"/>
</dbReference>